<dbReference type="Gene3D" id="3.40.50.720">
    <property type="entry name" value="NAD(P)-binding Rossmann-like Domain"/>
    <property type="match status" value="1"/>
</dbReference>
<dbReference type="EMBL" id="FNBH01000003">
    <property type="protein sequence ID" value="SDG21887.1"/>
    <property type="molecule type" value="Genomic_DNA"/>
</dbReference>
<evidence type="ECO:0000256" key="1">
    <source>
        <dbReference type="ARBA" id="ARBA00006484"/>
    </source>
</evidence>
<gene>
    <name evidence="4" type="ORF">SAMN05421825_2963</name>
</gene>
<evidence type="ECO:0000256" key="2">
    <source>
        <dbReference type="ARBA" id="ARBA00023002"/>
    </source>
</evidence>
<evidence type="ECO:0000313" key="4">
    <source>
        <dbReference type="EMBL" id="SDG21887.1"/>
    </source>
</evidence>
<evidence type="ECO:0000256" key="3">
    <source>
        <dbReference type="SAM" id="MobiDB-lite"/>
    </source>
</evidence>
<proteinExistence type="inferred from homology"/>
<name>A0A1G7SFN7_9FLAO</name>
<dbReference type="FunFam" id="3.40.50.720:FF:000084">
    <property type="entry name" value="Short-chain dehydrogenase reductase"/>
    <property type="match status" value="1"/>
</dbReference>
<dbReference type="PRINTS" id="PR00080">
    <property type="entry name" value="SDRFAMILY"/>
</dbReference>
<dbReference type="PRINTS" id="PR00081">
    <property type="entry name" value="GDHRDH"/>
</dbReference>
<dbReference type="PANTHER" id="PTHR48107:SF16">
    <property type="entry name" value="NADPH-DEPENDENT ALDEHYDE REDUCTASE 1, CHLOROPLASTIC"/>
    <property type="match status" value="1"/>
</dbReference>
<protein>
    <submittedName>
        <fullName evidence="4">NAD(P)-dependent dehydrogenase, short-chain alcohol dehydrogenase family</fullName>
    </submittedName>
</protein>
<organism evidence="4 5">
    <name type="scientific">Epilithonimonas hungarica</name>
    <dbReference type="NCBI Taxonomy" id="454006"/>
    <lineage>
        <taxon>Bacteria</taxon>
        <taxon>Pseudomonadati</taxon>
        <taxon>Bacteroidota</taxon>
        <taxon>Flavobacteriia</taxon>
        <taxon>Flavobacteriales</taxon>
        <taxon>Weeksellaceae</taxon>
        <taxon>Chryseobacterium group</taxon>
        <taxon>Epilithonimonas</taxon>
    </lineage>
</organism>
<feature type="compositionally biased region" description="Basic residues" evidence="3">
    <location>
        <begin position="1"/>
        <end position="17"/>
    </location>
</feature>
<dbReference type="PANTHER" id="PTHR48107">
    <property type="entry name" value="NADPH-DEPENDENT ALDEHYDE REDUCTASE-LIKE PROTEIN, CHLOROPLASTIC-RELATED"/>
    <property type="match status" value="1"/>
</dbReference>
<dbReference type="PROSITE" id="PS00061">
    <property type="entry name" value="ADH_SHORT"/>
    <property type="match status" value="1"/>
</dbReference>
<feature type="region of interest" description="Disordered" evidence="3">
    <location>
        <begin position="1"/>
        <end position="36"/>
    </location>
</feature>
<dbReference type="InterPro" id="IPR002347">
    <property type="entry name" value="SDR_fam"/>
</dbReference>
<dbReference type="Proteomes" id="UP000199203">
    <property type="component" value="Unassembled WGS sequence"/>
</dbReference>
<dbReference type="SUPFAM" id="SSF51735">
    <property type="entry name" value="NAD(P)-binding Rossmann-fold domains"/>
    <property type="match status" value="1"/>
</dbReference>
<dbReference type="InterPro" id="IPR036291">
    <property type="entry name" value="NAD(P)-bd_dom_sf"/>
</dbReference>
<dbReference type="OrthoDB" id="9803333at2"/>
<sequence>MGKEAKKKIRPQQKQKRPGLEKNMSPIPETDPIKYPKEGKLKNKVALITGGDSGIGKATALLFAKEGADIVIAYLSETKDARQTQKEVEAFSRKCTLIKGDLGKENHCKKVIQGTIKAHGKIDIIVNNAGLHWEAKSIEEISTDQLIRTFQNNVFSYFWITKYAMPYLKKGASIINTSSVTAYRGSPQLIDYSATKGAIISFTRSLSANLVDKGIRVNAVAPGPVWTPLIASSFKPKKNSEFGSDSPMKRAGMPNEIAPSFLFLASEDSRFISGQVLHPNGGEIVNG</sequence>
<evidence type="ECO:0000313" key="5">
    <source>
        <dbReference type="Proteomes" id="UP000199203"/>
    </source>
</evidence>
<dbReference type="STRING" id="454006.SAMN05421825_2963"/>
<keyword evidence="5" id="KW-1185">Reference proteome</keyword>
<dbReference type="InterPro" id="IPR020904">
    <property type="entry name" value="Sc_DH/Rdtase_CS"/>
</dbReference>
<dbReference type="RefSeq" id="WP_089874173.1">
    <property type="nucleotide sequence ID" value="NZ_FNBH01000003.1"/>
</dbReference>
<dbReference type="AlphaFoldDB" id="A0A1G7SFN7"/>
<comment type="similarity">
    <text evidence="1">Belongs to the short-chain dehydrogenases/reductases (SDR) family.</text>
</comment>
<dbReference type="GO" id="GO:0016614">
    <property type="term" value="F:oxidoreductase activity, acting on CH-OH group of donors"/>
    <property type="evidence" value="ECO:0007669"/>
    <property type="project" value="UniProtKB-ARBA"/>
</dbReference>
<reference evidence="5" key="1">
    <citation type="submission" date="2016-10" db="EMBL/GenBank/DDBJ databases">
        <authorList>
            <person name="Varghese N."/>
            <person name="Submissions S."/>
        </authorList>
    </citation>
    <scope>NUCLEOTIDE SEQUENCE [LARGE SCALE GENOMIC DNA]</scope>
    <source>
        <strain evidence="5">DSM 19684</strain>
    </source>
</reference>
<keyword evidence="2" id="KW-0560">Oxidoreductase</keyword>
<dbReference type="Pfam" id="PF13561">
    <property type="entry name" value="adh_short_C2"/>
    <property type="match status" value="1"/>
</dbReference>
<accession>A0A1G7SFN7</accession>